<organism evidence="2 3">
    <name type="scientific">Amphibacillus marinus</name>
    <dbReference type="NCBI Taxonomy" id="872970"/>
    <lineage>
        <taxon>Bacteria</taxon>
        <taxon>Bacillati</taxon>
        <taxon>Bacillota</taxon>
        <taxon>Bacilli</taxon>
        <taxon>Bacillales</taxon>
        <taxon>Bacillaceae</taxon>
        <taxon>Amphibacillus</taxon>
    </lineage>
</organism>
<dbReference type="EMBL" id="FODJ01000006">
    <property type="protein sequence ID" value="SEO32517.1"/>
    <property type="molecule type" value="Genomic_DNA"/>
</dbReference>
<dbReference type="AlphaFoldDB" id="A0A1H8NSC3"/>
<evidence type="ECO:0000313" key="3">
    <source>
        <dbReference type="Proteomes" id="UP000199300"/>
    </source>
</evidence>
<sequence>MKWLLKAGIIVFVFVLGTQVTSSPMETDPVIYSQKELPIITSAEQLYQVADQPNDTNVNQTTQSTLLFNVAQMIETVGLFLYEGLVKIIAEFVQML</sequence>
<evidence type="ECO:0000313" key="2">
    <source>
        <dbReference type="EMBL" id="SEO32517.1"/>
    </source>
</evidence>
<keyword evidence="1" id="KW-0732">Signal</keyword>
<reference evidence="2 3" key="1">
    <citation type="submission" date="2016-10" db="EMBL/GenBank/DDBJ databases">
        <authorList>
            <person name="de Groot N.N."/>
        </authorList>
    </citation>
    <scope>NUCLEOTIDE SEQUENCE [LARGE SCALE GENOMIC DNA]</scope>
    <source>
        <strain evidence="2 3">CGMCC 1.10434</strain>
    </source>
</reference>
<dbReference type="RefSeq" id="WP_091497391.1">
    <property type="nucleotide sequence ID" value="NZ_FODJ01000006.1"/>
</dbReference>
<feature type="signal peptide" evidence="1">
    <location>
        <begin position="1"/>
        <end position="22"/>
    </location>
</feature>
<keyword evidence="3" id="KW-1185">Reference proteome</keyword>
<dbReference type="Proteomes" id="UP000199300">
    <property type="component" value="Unassembled WGS sequence"/>
</dbReference>
<accession>A0A1H8NSC3</accession>
<feature type="chain" id="PRO_5038979980" evidence="1">
    <location>
        <begin position="23"/>
        <end position="96"/>
    </location>
</feature>
<name>A0A1H8NSC3_9BACI</name>
<evidence type="ECO:0000256" key="1">
    <source>
        <dbReference type="SAM" id="SignalP"/>
    </source>
</evidence>
<dbReference type="STRING" id="872970.SAMN04488134_10688"/>
<gene>
    <name evidence="2" type="ORF">SAMN04488134_10688</name>
</gene>
<proteinExistence type="predicted"/>
<protein>
    <submittedName>
        <fullName evidence="2">Uncharacterized protein</fullName>
    </submittedName>
</protein>